<sequence length="184" mass="20888">MEDSNEYQWYWETNRFYNAEELIGSLSLDNTLSAYVDPSAADGGQPSSGASRNIVSERNRRQKLNDRLYALRAIVPNITKMDKASIVKDSINYIQELQEQEERIQGEIAQLEYSRACENQADQTSLCKKNKRTVHEQQHLSSYVSGGAGSSASPPIQVIEVGHYLFLSSFFCHLIPFHSYDNKT</sequence>
<dbReference type="FunFam" id="4.10.280.10:FF:000096">
    <property type="entry name" value="Basic helix-loop-helix (BHLH) DNA-binding superfamily protein"/>
    <property type="match status" value="1"/>
</dbReference>
<keyword evidence="4" id="KW-0238">DNA-binding</keyword>
<dbReference type="PROSITE" id="PS50888">
    <property type="entry name" value="BHLH"/>
    <property type="match status" value="1"/>
</dbReference>
<protein>
    <recommendedName>
        <fullName evidence="8">BHLH domain-containing protein</fullName>
    </recommendedName>
</protein>
<dbReference type="PANTHER" id="PTHR31945:SF26">
    <property type="entry name" value="TRANSCRIPTION FACTOR BHLH35"/>
    <property type="match status" value="1"/>
</dbReference>
<evidence type="ECO:0000256" key="1">
    <source>
        <dbReference type="ARBA" id="ARBA00004123"/>
    </source>
</evidence>
<reference evidence="9" key="1">
    <citation type="journal article" date="2016" name="Nat. Genet.">
        <title>A high-quality carrot genome assembly provides new insights into carotenoid accumulation and asterid genome evolution.</title>
        <authorList>
            <person name="Iorizzo M."/>
            <person name="Ellison S."/>
            <person name="Senalik D."/>
            <person name="Zeng P."/>
            <person name="Satapoomin P."/>
            <person name="Huang J."/>
            <person name="Bowman M."/>
            <person name="Iovene M."/>
            <person name="Sanseverino W."/>
            <person name="Cavagnaro P."/>
            <person name="Yildiz M."/>
            <person name="Macko-Podgorni A."/>
            <person name="Moranska E."/>
            <person name="Grzebelus E."/>
            <person name="Grzebelus D."/>
            <person name="Ashrafi H."/>
            <person name="Zheng Z."/>
            <person name="Cheng S."/>
            <person name="Spooner D."/>
            <person name="Van Deynze A."/>
            <person name="Simon P."/>
        </authorList>
    </citation>
    <scope>NUCLEOTIDE SEQUENCE</scope>
    <source>
        <tissue evidence="9">Leaf</tissue>
    </source>
</reference>
<reference evidence="9" key="2">
    <citation type="submission" date="2022-03" db="EMBL/GenBank/DDBJ databases">
        <title>Draft title - Genomic analysis of global carrot germplasm unveils the trajectory of domestication and the origin of high carotenoid orange carrot.</title>
        <authorList>
            <person name="Iorizzo M."/>
            <person name="Ellison S."/>
            <person name="Senalik D."/>
            <person name="Macko-Podgorni A."/>
            <person name="Grzebelus D."/>
            <person name="Bostan H."/>
            <person name="Rolling W."/>
            <person name="Curaba J."/>
            <person name="Simon P."/>
        </authorList>
    </citation>
    <scope>NUCLEOTIDE SEQUENCE</scope>
    <source>
        <tissue evidence="9">Leaf</tissue>
    </source>
</reference>
<keyword evidence="6" id="KW-0539">Nucleus</keyword>
<name>A0AAF0WY56_DAUCS</name>
<dbReference type="PANTHER" id="PTHR31945">
    <property type="entry name" value="TRANSCRIPTION FACTOR SCREAM2-RELATED"/>
    <property type="match status" value="1"/>
</dbReference>
<keyword evidence="5" id="KW-0804">Transcription</keyword>
<dbReference type="SUPFAM" id="SSF47459">
    <property type="entry name" value="HLH, helix-loop-helix DNA-binding domain"/>
    <property type="match status" value="1"/>
</dbReference>
<accession>A0AAF0WY56</accession>
<dbReference type="Pfam" id="PF00010">
    <property type="entry name" value="HLH"/>
    <property type="match status" value="1"/>
</dbReference>
<feature type="domain" description="BHLH" evidence="8">
    <location>
        <begin position="48"/>
        <end position="97"/>
    </location>
</feature>
<evidence type="ECO:0000256" key="5">
    <source>
        <dbReference type="ARBA" id="ARBA00023163"/>
    </source>
</evidence>
<evidence type="ECO:0000256" key="3">
    <source>
        <dbReference type="ARBA" id="ARBA00023015"/>
    </source>
</evidence>
<organism evidence="9 10">
    <name type="scientific">Daucus carota subsp. sativus</name>
    <name type="common">Carrot</name>
    <dbReference type="NCBI Taxonomy" id="79200"/>
    <lineage>
        <taxon>Eukaryota</taxon>
        <taxon>Viridiplantae</taxon>
        <taxon>Streptophyta</taxon>
        <taxon>Embryophyta</taxon>
        <taxon>Tracheophyta</taxon>
        <taxon>Spermatophyta</taxon>
        <taxon>Magnoliopsida</taxon>
        <taxon>eudicotyledons</taxon>
        <taxon>Gunneridae</taxon>
        <taxon>Pentapetalae</taxon>
        <taxon>asterids</taxon>
        <taxon>campanulids</taxon>
        <taxon>Apiales</taxon>
        <taxon>Apiaceae</taxon>
        <taxon>Apioideae</taxon>
        <taxon>Scandiceae</taxon>
        <taxon>Daucinae</taxon>
        <taxon>Daucus</taxon>
        <taxon>Daucus sect. Daucus</taxon>
    </lineage>
</organism>
<evidence type="ECO:0000256" key="2">
    <source>
        <dbReference type="ARBA" id="ARBA00011738"/>
    </source>
</evidence>
<evidence type="ECO:0000256" key="6">
    <source>
        <dbReference type="ARBA" id="ARBA00023242"/>
    </source>
</evidence>
<evidence type="ECO:0000256" key="7">
    <source>
        <dbReference type="SAM" id="MobiDB-lite"/>
    </source>
</evidence>
<dbReference type="GO" id="GO:0043565">
    <property type="term" value="F:sequence-specific DNA binding"/>
    <property type="evidence" value="ECO:0007669"/>
    <property type="project" value="TreeGrafter"/>
</dbReference>
<feature type="compositionally biased region" description="Polar residues" evidence="7">
    <location>
        <begin position="45"/>
        <end position="54"/>
    </location>
</feature>
<dbReference type="GO" id="GO:0046983">
    <property type="term" value="F:protein dimerization activity"/>
    <property type="evidence" value="ECO:0007669"/>
    <property type="project" value="InterPro"/>
</dbReference>
<comment type="subunit">
    <text evidence="2">Homodimer.</text>
</comment>
<dbReference type="Gene3D" id="4.10.280.10">
    <property type="entry name" value="Helix-loop-helix DNA-binding domain"/>
    <property type="match status" value="1"/>
</dbReference>
<dbReference type="GO" id="GO:0003700">
    <property type="term" value="F:DNA-binding transcription factor activity"/>
    <property type="evidence" value="ECO:0007669"/>
    <property type="project" value="TreeGrafter"/>
</dbReference>
<feature type="region of interest" description="Disordered" evidence="7">
    <location>
        <begin position="38"/>
        <end position="57"/>
    </location>
</feature>
<comment type="subcellular location">
    <subcellularLocation>
        <location evidence="1">Nucleus</location>
    </subcellularLocation>
</comment>
<dbReference type="EMBL" id="CP093346">
    <property type="protein sequence ID" value="WOG96893.1"/>
    <property type="molecule type" value="Genomic_DNA"/>
</dbReference>
<keyword evidence="10" id="KW-1185">Reference proteome</keyword>
<gene>
    <name evidence="9" type="ORF">DCAR_0416231</name>
</gene>
<evidence type="ECO:0000313" key="9">
    <source>
        <dbReference type="EMBL" id="WOG96893.1"/>
    </source>
</evidence>
<keyword evidence="3" id="KW-0805">Transcription regulation</keyword>
<evidence type="ECO:0000259" key="8">
    <source>
        <dbReference type="PROSITE" id="PS50888"/>
    </source>
</evidence>
<dbReference type="InterPro" id="IPR011598">
    <property type="entry name" value="bHLH_dom"/>
</dbReference>
<evidence type="ECO:0000256" key="4">
    <source>
        <dbReference type="ARBA" id="ARBA00023125"/>
    </source>
</evidence>
<dbReference type="InterPro" id="IPR051358">
    <property type="entry name" value="TF_AMS/ICE1/BHLH6-like"/>
</dbReference>
<proteinExistence type="predicted"/>
<dbReference type="GO" id="GO:0005634">
    <property type="term" value="C:nucleus"/>
    <property type="evidence" value="ECO:0007669"/>
    <property type="project" value="UniProtKB-SubCell"/>
</dbReference>
<evidence type="ECO:0000313" key="10">
    <source>
        <dbReference type="Proteomes" id="UP000077755"/>
    </source>
</evidence>
<dbReference type="Proteomes" id="UP000077755">
    <property type="component" value="Chromosome 4"/>
</dbReference>
<dbReference type="SMART" id="SM00353">
    <property type="entry name" value="HLH"/>
    <property type="match status" value="1"/>
</dbReference>
<dbReference type="AlphaFoldDB" id="A0AAF0WY56"/>
<dbReference type="InterPro" id="IPR036638">
    <property type="entry name" value="HLH_DNA-bd_sf"/>
</dbReference>